<dbReference type="EMBL" id="JARJCW010000008">
    <property type="protein sequence ID" value="KAJ7221557.1"/>
    <property type="molecule type" value="Genomic_DNA"/>
</dbReference>
<reference evidence="1" key="1">
    <citation type="submission" date="2023-03" db="EMBL/GenBank/DDBJ databases">
        <title>Massive genome expansion in bonnet fungi (Mycena s.s.) driven by repeated elements and novel gene families across ecological guilds.</title>
        <authorList>
            <consortium name="Lawrence Berkeley National Laboratory"/>
            <person name="Harder C.B."/>
            <person name="Miyauchi S."/>
            <person name="Viragh M."/>
            <person name="Kuo A."/>
            <person name="Thoen E."/>
            <person name="Andreopoulos B."/>
            <person name="Lu D."/>
            <person name="Skrede I."/>
            <person name="Drula E."/>
            <person name="Henrissat B."/>
            <person name="Morin E."/>
            <person name="Kohler A."/>
            <person name="Barry K."/>
            <person name="LaButti K."/>
            <person name="Morin E."/>
            <person name="Salamov A."/>
            <person name="Lipzen A."/>
            <person name="Mereny Z."/>
            <person name="Hegedus B."/>
            <person name="Baldrian P."/>
            <person name="Stursova M."/>
            <person name="Weitz H."/>
            <person name="Taylor A."/>
            <person name="Grigoriev I.V."/>
            <person name="Nagy L.G."/>
            <person name="Martin F."/>
            <person name="Kauserud H."/>
        </authorList>
    </citation>
    <scope>NUCLEOTIDE SEQUENCE</scope>
    <source>
        <strain evidence="1">9144</strain>
    </source>
</reference>
<organism evidence="1 2">
    <name type="scientific">Mycena pura</name>
    <dbReference type="NCBI Taxonomy" id="153505"/>
    <lineage>
        <taxon>Eukaryota</taxon>
        <taxon>Fungi</taxon>
        <taxon>Dikarya</taxon>
        <taxon>Basidiomycota</taxon>
        <taxon>Agaricomycotina</taxon>
        <taxon>Agaricomycetes</taxon>
        <taxon>Agaricomycetidae</taxon>
        <taxon>Agaricales</taxon>
        <taxon>Marasmiineae</taxon>
        <taxon>Mycenaceae</taxon>
        <taxon>Mycena</taxon>
    </lineage>
</organism>
<gene>
    <name evidence="1" type="ORF">GGX14DRAFT_353210</name>
</gene>
<protein>
    <submittedName>
        <fullName evidence="1">Uncharacterized protein</fullName>
    </submittedName>
</protein>
<accession>A0AAD6VVF4</accession>
<name>A0AAD6VVF4_9AGAR</name>
<dbReference type="AlphaFoldDB" id="A0AAD6VVF4"/>
<evidence type="ECO:0000313" key="1">
    <source>
        <dbReference type="EMBL" id="KAJ7221557.1"/>
    </source>
</evidence>
<feature type="non-terminal residue" evidence="1">
    <location>
        <position position="1"/>
    </location>
</feature>
<evidence type="ECO:0000313" key="2">
    <source>
        <dbReference type="Proteomes" id="UP001219525"/>
    </source>
</evidence>
<dbReference type="Proteomes" id="UP001219525">
    <property type="component" value="Unassembled WGS sequence"/>
</dbReference>
<sequence>HEAPTVTSASAALRDLKELLRPYRKSGRGYIDPHIEPFIHVRMESMAVMLNFHTGSLSKTRGLWAASSLQAAIAHGKGHYCARQLRRLVHQFIADRSILPLNPYRYWNMSMLVDEDLKTDINLYLQELGKGITAQKLLEYLHSPEVVEKHGITHPI</sequence>
<comment type="caution">
    <text evidence="1">The sequence shown here is derived from an EMBL/GenBank/DDBJ whole genome shotgun (WGS) entry which is preliminary data.</text>
</comment>
<proteinExistence type="predicted"/>
<keyword evidence="2" id="KW-1185">Reference proteome</keyword>